<name>A0A6J6DES5_9ZZZZ</name>
<gene>
    <name evidence="3" type="ORF">UFOPK1650_00273</name>
</gene>
<organism evidence="3">
    <name type="scientific">freshwater metagenome</name>
    <dbReference type="NCBI Taxonomy" id="449393"/>
    <lineage>
        <taxon>unclassified sequences</taxon>
        <taxon>metagenomes</taxon>
        <taxon>ecological metagenomes</taxon>
    </lineage>
</organism>
<feature type="region of interest" description="Disordered" evidence="1">
    <location>
        <begin position="104"/>
        <end position="132"/>
    </location>
</feature>
<evidence type="ECO:0000256" key="1">
    <source>
        <dbReference type="SAM" id="MobiDB-lite"/>
    </source>
</evidence>
<feature type="transmembrane region" description="Helical" evidence="2">
    <location>
        <begin position="53"/>
        <end position="72"/>
    </location>
</feature>
<dbReference type="AlphaFoldDB" id="A0A6J6DES5"/>
<accession>A0A6J6DES5</accession>
<proteinExistence type="predicted"/>
<keyword evidence="2" id="KW-0812">Transmembrane</keyword>
<reference evidence="3" key="1">
    <citation type="submission" date="2020-05" db="EMBL/GenBank/DDBJ databases">
        <authorList>
            <person name="Chiriac C."/>
            <person name="Salcher M."/>
            <person name="Ghai R."/>
            <person name="Kavagutti S V."/>
        </authorList>
    </citation>
    <scope>NUCLEOTIDE SEQUENCE</scope>
</reference>
<evidence type="ECO:0000256" key="2">
    <source>
        <dbReference type="SAM" id="Phobius"/>
    </source>
</evidence>
<keyword evidence="2" id="KW-0472">Membrane</keyword>
<evidence type="ECO:0000313" key="3">
    <source>
        <dbReference type="EMBL" id="CAB4562570.1"/>
    </source>
</evidence>
<protein>
    <submittedName>
        <fullName evidence="3">Unannotated protein</fullName>
    </submittedName>
</protein>
<dbReference type="Pfam" id="PF11239">
    <property type="entry name" value="DUF3040"/>
    <property type="match status" value="1"/>
</dbReference>
<feature type="transmembrane region" description="Helical" evidence="2">
    <location>
        <begin position="78"/>
        <end position="99"/>
    </location>
</feature>
<keyword evidence="2" id="KW-1133">Transmembrane helix</keyword>
<dbReference type="InterPro" id="IPR021401">
    <property type="entry name" value="DUF3040"/>
</dbReference>
<sequence length="132" mass="14463">MTAPRKRDYSDAMPLSDEEKRLLAEMEAALAVDDPKLVSTLSGKVRTPKKNRMFAGIALFFTGIATLLGGLISQTVPVGIVGFVLALVGLVLVISNLAGKGEVGVKQSRPKQKPKWSATLEERWERRQQENE</sequence>
<feature type="compositionally biased region" description="Basic and acidic residues" evidence="1">
    <location>
        <begin position="120"/>
        <end position="132"/>
    </location>
</feature>
<dbReference type="EMBL" id="CAEZTJ010000021">
    <property type="protein sequence ID" value="CAB4562570.1"/>
    <property type="molecule type" value="Genomic_DNA"/>
</dbReference>